<feature type="transmembrane region" description="Helical" evidence="1">
    <location>
        <begin position="17"/>
        <end position="35"/>
    </location>
</feature>
<reference evidence="2 3" key="1">
    <citation type="submission" date="2014-12" db="EMBL/GenBank/DDBJ databases">
        <title>The genome sequence of Methanohalophilus portucalensis strain FDF1.</title>
        <authorList>
            <person name="Lai M.-C."/>
            <person name="Lai S.-J."/>
        </authorList>
    </citation>
    <scope>NUCLEOTIDE SEQUENCE [LARGE SCALE GENOMIC DNA]</scope>
    <source>
        <strain evidence="2 3">FDF-1</strain>
    </source>
</reference>
<evidence type="ECO:0000313" key="3">
    <source>
        <dbReference type="Proteomes" id="UP000185713"/>
    </source>
</evidence>
<protein>
    <submittedName>
        <fullName evidence="2">Uncharacterized protein</fullName>
    </submittedName>
</protein>
<accession>A0A1L9C7L7</accession>
<dbReference type="Proteomes" id="UP000185713">
    <property type="component" value="Unassembled WGS sequence"/>
</dbReference>
<gene>
    <name evidence="2" type="ORF">MPF_0259</name>
</gene>
<proteinExistence type="predicted"/>
<organism evidence="2 3">
    <name type="scientific">Methanohalophilus portucalensis FDF-1</name>
    <dbReference type="NCBI Taxonomy" id="523843"/>
    <lineage>
        <taxon>Archaea</taxon>
        <taxon>Methanobacteriati</taxon>
        <taxon>Methanobacteriota</taxon>
        <taxon>Stenosarchaea group</taxon>
        <taxon>Methanomicrobia</taxon>
        <taxon>Methanosarcinales</taxon>
        <taxon>Methanosarcinaceae</taxon>
        <taxon>Methanohalophilus</taxon>
    </lineage>
</organism>
<sequence>MKVVGSIQSDLNSWVDYYLFVLNAVFRLHIILLVVM</sequence>
<evidence type="ECO:0000256" key="1">
    <source>
        <dbReference type="SAM" id="Phobius"/>
    </source>
</evidence>
<name>A0A1L9C7L7_9EURY</name>
<comment type="caution">
    <text evidence="2">The sequence shown here is derived from an EMBL/GenBank/DDBJ whole genome shotgun (WGS) entry which is preliminary data.</text>
</comment>
<keyword evidence="1" id="KW-0812">Transmembrane</keyword>
<dbReference type="EMBL" id="JWTK01000001">
    <property type="protein sequence ID" value="OJH50471.1"/>
    <property type="molecule type" value="Genomic_DNA"/>
</dbReference>
<keyword evidence="1" id="KW-1133">Transmembrane helix</keyword>
<evidence type="ECO:0000313" key="2">
    <source>
        <dbReference type="EMBL" id="OJH50471.1"/>
    </source>
</evidence>
<keyword evidence="1" id="KW-0472">Membrane</keyword>
<dbReference type="AlphaFoldDB" id="A0A1L9C7L7"/>